<proteinExistence type="predicted"/>
<protein>
    <submittedName>
        <fullName evidence="1">Uncharacterized protein</fullName>
    </submittedName>
</protein>
<dbReference type="EMBL" id="LBWS01000047">
    <property type="protein sequence ID" value="KKR13349.1"/>
    <property type="molecule type" value="Genomic_DNA"/>
</dbReference>
<evidence type="ECO:0000313" key="1">
    <source>
        <dbReference type="EMBL" id="KKR13349.1"/>
    </source>
</evidence>
<evidence type="ECO:0000313" key="2">
    <source>
        <dbReference type="Proteomes" id="UP000034048"/>
    </source>
</evidence>
<comment type="caution">
    <text evidence="1">The sequence shown here is derived from an EMBL/GenBank/DDBJ whole genome shotgun (WGS) entry which is preliminary data.</text>
</comment>
<gene>
    <name evidence="1" type="ORF">UT42_C0047G0004</name>
</gene>
<dbReference type="Proteomes" id="UP000034048">
    <property type="component" value="Unassembled WGS sequence"/>
</dbReference>
<name>A0A0G0NB13_9BACT</name>
<organism evidence="1 2">
    <name type="scientific">Candidatus Falkowbacteria bacterium GW2011_GWA2_39_24</name>
    <dbReference type="NCBI Taxonomy" id="1618634"/>
    <lineage>
        <taxon>Bacteria</taxon>
        <taxon>Candidatus Falkowiibacteriota</taxon>
    </lineage>
</organism>
<reference evidence="1 2" key="1">
    <citation type="journal article" date="2015" name="Nature">
        <title>rRNA introns, odd ribosomes, and small enigmatic genomes across a large radiation of phyla.</title>
        <authorList>
            <person name="Brown C.T."/>
            <person name="Hug L.A."/>
            <person name="Thomas B.C."/>
            <person name="Sharon I."/>
            <person name="Castelle C.J."/>
            <person name="Singh A."/>
            <person name="Wilkins M.J."/>
            <person name="Williams K.H."/>
            <person name="Banfield J.F."/>
        </authorList>
    </citation>
    <scope>NUCLEOTIDE SEQUENCE [LARGE SCALE GENOMIC DNA]</scope>
</reference>
<dbReference type="AlphaFoldDB" id="A0A0G0NB13"/>
<sequence>MSAEKKQIVILAGIHYLYVKIINNKKGPLKKGLSNLIS</sequence>
<accession>A0A0G0NB13</accession>